<evidence type="ECO:0000313" key="11">
    <source>
        <dbReference type="EMBL" id="KAK8762536.1"/>
    </source>
</evidence>
<evidence type="ECO:0000256" key="9">
    <source>
        <dbReference type="ARBA" id="ARBA00032012"/>
    </source>
</evidence>
<dbReference type="AlphaFoldDB" id="A0AAQ4DJ96"/>
<evidence type="ECO:0000256" key="2">
    <source>
        <dbReference type="ARBA" id="ARBA00009814"/>
    </source>
</evidence>
<dbReference type="Pfam" id="PF09637">
    <property type="entry name" value="Med18"/>
    <property type="match status" value="1"/>
</dbReference>
<dbReference type="GO" id="GO:0003712">
    <property type="term" value="F:transcription coregulator activity"/>
    <property type="evidence" value="ECO:0007669"/>
    <property type="project" value="InterPro"/>
</dbReference>
<dbReference type="FunFam" id="2.40.320.10:FF:000001">
    <property type="entry name" value="Mediator of RNA polymerase II transcription subunit 18"/>
    <property type="match status" value="1"/>
</dbReference>
<keyword evidence="5 10" id="KW-0010">Activator</keyword>
<gene>
    <name evidence="10" type="primary">MED18</name>
    <name evidence="11" type="ORF">V5799_026202</name>
</gene>
<dbReference type="PANTHER" id="PTHR13321">
    <property type="entry name" value="MEDIATOR OF RNA POLYMERASE II TRANSCRIPTION, SUBUNIT 18"/>
    <property type="match status" value="1"/>
</dbReference>
<evidence type="ECO:0000256" key="8">
    <source>
        <dbReference type="ARBA" id="ARBA00025687"/>
    </source>
</evidence>
<dbReference type="GO" id="GO:0006369">
    <property type="term" value="P:termination of RNA polymerase II transcription"/>
    <property type="evidence" value="ECO:0007669"/>
    <property type="project" value="TreeGrafter"/>
</dbReference>
<proteinExistence type="inferred from homology"/>
<dbReference type="Proteomes" id="UP001321473">
    <property type="component" value="Unassembled WGS sequence"/>
</dbReference>
<protein>
    <recommendedName>
        <fullName evidence="3 10">Mediator of RNA polymerase II transcription subunit 18</fullName>
    </recommendedName>
    <alternativeName>
        <fullName evidence="9 10">Mediator complex subunit 18</fullName>
    </alternativeName>
</protein>
<dbReference type="PANTHER" id="PTHR13321:SF2">
    <property type="entry name" value="MEDIATOR OF RNA POLYMERASE II TRANSCRIPTION SUBUNIT 18"/>
    <property type="match status" value="1"/>
</dbReference>
<dbReference type="GO" id="GO:0016592">
    <property type="term" value="C:mediator complex"/>
    <property type="evidence" value="ECO:0007669"/>
    <property type="project" value="InterPro"/>
</dbReference>
<comment type="similarity">
    <text evidence="2 10">Belongs to the Mediator complex subunit 18 family.</text>
</comment>
<dbReference type="GO" id="GO:0006357">
    <property type="term" value="P:regulation of transcription by RNA polymerase II"/>
    <property type="evidence" value="ECO:0007669"/>
    <property type="project" value="InterPro"/>
</dbReference>
<evidence type="ECO:0000256" key="10">
    <source>
        <dbReference type="RuleBase" id="RU364150"/>
    </source>
</evidence>
<keyword evidence="12" id="KW-1185">Reference proteome</keyword>
<sequence length="276" mass="31327">MRPATCFVDFVFLIQSNPIRAKSRPVTGKHGAEFVDSWQLIKLLRFCEEFSTRKNRVSHRISLIQLLAQPVARMETTPPTVRRGLVPVMEYLLQGSIMDGACEVLLHRLRGLCDNSDSPIESFHDYEMVFQIRGPTGTPLTVRARQSLDSPQMPWHLRYLGQPEVGDKSRHTVVRSCIDVSTSNNVASFLNELGFRLDFEFVLKGHMFQKGRMKVIVAKVFRLVQQGNPESIEPVSNSHIIELSVIAPAGQESLGDEMKAFAEQLKPYPFHDFNFV</sequence>
<evidence type="ECO:0000256" key="7">
    <source>
        <dbReference type="ARBA" id="ARBA00023242"/>
    </source>
</evidence>
<evidence type="ECO:0000256" key="6">
    <source>
        <dbReference type="ARBA" id="ARBA00023163"/>
    </source>
</evidence>
<evidence type="ECO:0000313" key="12">
    <source>
        <dbReference type="Proteomes" id="UP001321473"/>
    </source>
</evidence>
<keyword evidence="7 10" id="KW-0539">Nucleus</keyword>
<evidence type="ECO:0000256" key="4">
    <source>
        <dbReference type="ARBA" id="ARBA00023015"/>
    </source>
</evidence>
<evidence type="ECO:0000256" key="1">
    <source>
        <dbReference type="ARBA" id="ARBA00004123"/>
    </source>
</evidence>
<dbReference type="InterPro" id="IPR019095">
    <property type="entry name" value="Mediator_Med18"/>
</dbReference>
<reference evidence="11 12" key="1">
    <citation type="journal article" date="2023" name="Arcadia Sci">
        <title>De novo assembly of a long-read Amblyomma americanum tick genome.</title>
        <authorList>
            <person name="Chou S."/>
            <person name="Poskanzer K.E."/>
            <person name="Rollins M."/>
            <person name="Thuy-Boun P.S."/>
        </authorList>
    </citation>
    <scope>NUCLEOTIDE SEQUENCE [LARGE SCALE GENOMIC DNA]</scope>
    <source>
        <strain evidence="11">F_SG_1</strain>
        <tissue evidence="11">Salivary glands</tissue>
    </source>
</reference>
<dbReference type="EMBL" id="JARKHS020030000">
    <property type="protein sequence ID" value="KAK8762536.1"/>
    <property type="molecule type" value="Genomic_DNA"/>
</dbReference>
<comment type="function">
    <text evidence="8 10">Component of the Mediator complex, a coactivator involved in the regulated transcription of nearly all RNA polymerase II-dependent genes. Mediator functions as a bridge to convey information from gene-specific regulatory proteins to the basal RNA polymerase II transcription machinery. Mediator is recruited to promoters by direct interactions with regulatory proteins and serves as a scaffold for the assembly of a functional preinitiation complex with RNA polymerase II and the general transcription factors.</text>
</comment>
<organism evidence="11 12">
    <name type="scientific">Amblyomma americanum</name>
    <name type="common">Lone star tick</name>
    <dbReference type="NCBI Taxonomy" id="6943"/>
    <lineage>
        <taxon>Eukaryota</taxon>
        <taxon>Metazoa</taxon>
        <taxon>Ecdysozoa</taxon>
        <taxon>Arthropoda</taxon>
        <taxon>Chelicerata</taxon>
        <taxon>Arachnida</taxon>
        <taxon>Acari</taxon>
        <taxon>Parasitiformes</taxon>
        <taxon>Ixodida</taxon>
        <taxon>Ixodoidea</taxon>
        <taxon>Ixodidae</taxon>
        <taxon>Amblyomminae</taxon>
        <taxon>Amblyomma</taxon>
    </lineage>
</organism>
<evidence type="ECO:0000256" key="3">
    <source>
        <dbReference type="ARBA" id="ARBA00019612"/>
    </source>
</evidence>
<accession>A0AAQ4DJ96</accession>
<dbReference type="GO" id="GO:0070847">
    <property type="term" value="C:core mediator complex"/>
    <property type="evidence" value="ECO:0007669"/>
    <property type="project" value="TreeGrafter"/>
</dbReference>
<comment type="caution">
    <text evidence="11">The sequence shown here is derived from an EMBL/GenBank/DDBJ whole genome shotgun (WGS) entry which is preliminary data.</text>
</comment>
<comment type="subcellular location">
    <subcellularLocation>
        <location evidence="1 10">Nucleus</location>
    </subcellularLocation>
</comment>
<dbReference type="Gene3D" id="2.40.320.10">
    <property type="entry name" value="Hypothetical Protein Pfu-838710-001"/>
    <property type="match status" value="1"/>
</dbReference>
<keyword evidence="4 10" id="KW-0805">Transcription regulation</keyword>
<name>A0AAQ4DJ96_AMBAM</name>
<comment type="subunit">
    <text evidence="10">Component of the Mediator complex.</text>
</comment>
<keyword evidence="6 10" id="KW-0804">Transcription</keyword>
<evidence type="ECO:0000256" key="5">
    <source>
        <dbReference type="ARBA" id="ARBA00023159"/>
    </source>
</evidence>